<dbReference type="AlphaFoldDB" id="A0AAE0M9B5"/>
<reference evidence="2" key="1">
    <citation type="journal article" date="2023" name="Mol. Phylogenet. Evol.">
        <title>Genome-scale phylogeny and comparative genomics of the fungal order Sordariales.</title>
        <authorList>
            <person name="Hensen N."/>
            <person name="Bonometti L."/>
            <person name="Westerberg I."/>
            <person name="Brannstrom I.O."/>
            <person name="Guillou S."/>
            <person name="Cros-Aarteil S."/>
            <person name="Calhoun S."/>
            <person name="Haridas S."/>
            <person name="Kuo A."/>
            <person name="Mondo S."/>
            <person name="Pangilinan J."/>
            <person name="Riley R."/>
            <person name="LaButti K."/>
            <person name="Andreopoulos B."/>
            <person name="Lipzen A."/>
            <person name="Chen C."/>
            <person name="Yan M."/>
            <person name="Daum C."/>
            <person name="Ng V."/>
            <person name="Clum A."/>
            <person name="Steindorff A."/>
            <person name="Ohm R.A."/>
            <person name="Martin F."/>
            <person name="Silar P."/>
            <person name="Natvig D.O."/>
            <person name="Lalanne C."/>
            <person name="Gautier V."/>
            <person name="Ament-Velasquez S.L."/>
            <person name="Kruys A."/>
            <person name="Hutchinson M.I."/>
            <person name="Powell A.J."/>
            <person name="Barry K."/>
            <person name="Miller A.N."/>
            <person name="Grigoriev I.V."/>
            <person name="Debuchy R."/>
            <person name="Gladieux P."/>
            <person name="Hiltunen Thoren M."/>
            <person name="Johannesson H."/>
        </authorList>
    </citation>
    <scope>NUCLEOTIDE SEQUENCE</scope>
    <source>
        <strain evidence="2">SMH4131-1</strain>
    </source>
</reference>
<dbReference type="Proteomes" id="UP001286456">
    <property type="component" value="Unassembled WGS sequence"/>
</dbReference>
<evidence type="ECO:0000256" key="1">
    <source>
        <dbReference type="SAM" id="MobiDB-lite"/>
    </source>
</evidence>
<reference evidence="2" key="2">
    <citation type="submission" date="2023-06" db="EMBL/GenBank/DDBJ databases">
        <authorList>
            <consortium name="Lawrence Berkeley National Laboratory"/>
            <person name="Haridas S."/>
            <person name="Hensen N."/>
            <person name="Bonometti L."/>
            <person name="Westerberg I."/>
            <person name="Brannstrom I.O."/>
            <person name="Guillou S."/>
            <person name="Cros-Aarteil S."/>
            <person name="Calhoun S."/>
            <person name="Kuo A."/>
            <person name="Mondo S."/>
            <person name="Pangilinan J."/>
            <person name="Riley R."/>
            <person name="Labutti K."/>
            <person name="Andreopoulos B."/>
            <person name="Lipzen A."/>
            <person name="Chen C."/>
            <person name="Yanf M."/>
            <person name="Daum C."/>
            <person name="Ng V."/>
            <person name="Clum A."/>
            <person name="Steindorff A."/>
            <person name="Ohm R."/>
            <person name="Martin F."/>
            <person name="Silar P."/>
            <person name="Natvig D."/>
            <person name="Lalanne C."/>
            <person name="Gautier V."/>
            <person name="Ament-Velasquez S.L."/>
            <person name="Kruys A."/>
            <person name="Hutchinson M.I."/>
            <person name="Powell A.J."/>
            <person name="Barry K."/>
            <person name="Miller A.N."/>
            <person name="Grigoriev I.V."/>
            <person name="Debuchy R."/>
            <person name="Gladieux P."/>
            <person name="Thoren M.H."/>
            <person name="Johannesson H."/>
        </authorList>
    </citation>
    <scope>NUCLEOTIDE SEQUENCE</scope>
    <source>
        <strain evidence="2">SMH4131-1</strain>
    </source>
</reference>
<evidence type="ECO:0000313" key="3">
    <source>
        <dbReference type="Proteomes" id="UP001286456"/>
    </source>
</evidence>
<proteinExistence type="predicted"/>
<feature type="compositionally biased region" description="Basic and acidic residues" evidence="1">
    <location>
        <begin position="276"/>
        <end position="285"/>
    </location>
</feature>
<dbReference type="EMBL" id="JAUEPO010000004">
    <property type="protein sequence ID" value="KAK3323298.1"/>
    <property type="molecule type" value="Genomic_DNA"/>
</dbReference>
<name>A0AAE0M9B5_9PEZI</name>
<sequence length="285" mass="30382">MVSTESQVAESFTNLELSAIVGRTGKNDLIAVNSTKVSAASRVLVRSAPGMATSTHTHHLNFMFKSRIYCATSFSVVRASSLRTLFLKSLLGLLATVPSATGTSHLLGTALATEPSERGPPADPHQRGPPADSPSSTSRRCTCSKLDSYKFPHHREHRGSHRVTGDSEAEAYAPTDFQTTHMLQNPPRFHINGNTEGAGSGRAVPPQPISRSFSITKPATASCVPRIFKPDGSQTSSVQDSIGSCLSANLLAAPAAIQSPQPELADKPGPSNTDQIRLERRDTAW</sequence>
<comment type="caution">
    <text evidence="2">The sequence shown here is derived from an EMBL/GenBank/DDBJ whole genome shotgun (WGS) entry which is preliminary data.</text>
</comment>
<gene>
    <name evidence="2" type="ORF">B0T19DRAFT_476419</name>
</gene>
<organism evidence="2 3">
    <name type="scientific">Cercophora scortea</name>
    <dbReference type="NCBI Taxonomy" id="314031"/>
    <lineage>
        <taxon>Eukaryota</taxon>
        <taxon>Fungi</taxon>
        <taxon>Dikarya</taxon>
        <taxon>Ascomycota</taxon>
        <taxon>Pezizomycotina</taxon>
        <taxon>Sordariomycetes</taxon>
        <taxon>Sordariomycetidae</taxon>
        <taxon>Sordariales</taxon>
        <taxon>Lasiosphaeriaceae</taxon>
        <taxon>Cercophora</taxon>
    </lineage>
</organism>
<protein>
    <submittedName>
        <fullName evidence="2">Uncharacterized protein</fullName>
    </submittedName>
</protein>
<feature type="region of interest" description="Disordered" evidence="1">
    <location>
        <begin position="258"/>
        <end position="285"/>
    </location>
</feature>
<accession>A0AAE0M9B5</accession>
<evidence type="ECO:0000313" key="2">
    <source>
        <dbReference type="EMBL" id="KAK3323298.1"/>
    </source>
</evidence>
<keyword evidence="3" id="KW-1185">Reference proteome</keyword>
<feature type="region of interest" description="Disordered" evidence="1">
    <location>
        <begin position="111"/>
        <end position="141"/>
    </location>
</feature>